<dbReference type="RefSeq" id="WP_151155151.1">
    <property type="nucleotide sequence ID" value="NZ_VZRA01000001.1"/>
</dbReference>
<protein>
    <recommendedName>
        <fullName evidence="6">FMN dependent NADH:quinone oxidoreductase</fullName>
        <ecNumber evidence="6">1.6.5.-</ecNumber>
    </recommendedName>
    <alternativeName>
        <fullName evidence="6">Azo-dye reductase</fullName>
    </alternativeName>
    <alternativeName>
        <fullName evidence="6">FMN-dependent NADH-azo compound oxidoreductase</fullName>
    </alternativeName>
    <alternativeName>
        <fullName evidence="6">FMN-dependent NADH-azoreductase</fullName>
        <ecNumber evidence="6">1.7.1.17</ecNumber>
    </alternativeName>
</protein>
<keyword evidence="4 6" id="KW-0520">NAD</keyword>
<dbReference type="HAMAP" id="MF_01216">
    <property type="entry name" value="Azoreductase_type1"/>
    <property type="match status" value="1"/>
</dbReference>
<feature type="domain" description="Flavodoxin-like fold" evidence="7">
    <location>
        <begin position="3"/>
        <end position="200"/>
    </location>
</feature>
<dbReference type="InterPro" id="IPR050104">
    <property type="entry name" value="FMN-dep_NADH:Q_OxRdtase_AzoR1"/>
</dbReference>
<keyword evidence="1 6" id="KW-0285">Flavoprotein</keyword>
<dbReference type="InterPro" id="IPR023048">
    <property type="entry name" value="NADH:quinone_OxRdtase_FMN_depd"/>
</dbReference>
<feature type="binding site" evidence="6">
    <location>
        <begin position="97"/>
        <end position="100"/>
    </location>
    <ligand>
        <name>FMN</name>
        <dbReference type="ChEBI" id="CHEBI:58210"/>
    </ligand>
</feature>
<comment type="caution">
    <text evidence="8">The sequence shown here is derived from an EMBL/GenBank/DDBJ whole genome shotgun (WGS) entry which is preliminary data.</text>
</comment>
<sequence>MTKQILVVSASPRGSESASRTIAQKLDARLRKEFPDAQYVYRDLAEDHLPHLDGSTLKAITSQDAKEVEENREAARLSDKLTAELLASDLVVIATPMWNFGIPSLLKAWIDLVVRPGRTFRYAEAGVEGLARGKKAILVIASGGVFTDGPWKPWDYVDPYLRQILKFIGIEDVQTVRVEGLNVPPLVAAAIPNAERAISELALAEA</sequence>
<accession>A0ABQ6TRW1</accession>
<dbReference type="EC" id="1.7.1.17" evidence="6"/>
<dbReference type="Gene3D" id="3.40.50.360">
    <property type="match status" value="1"/>
</dbReference>
<dbReference type="PANTHER" id="PTHR43741:SF4">
    <property type="entry name" value="FMN-DEPENDENT NADH:QUINONE OXIDOREDUCTASE"/>
    <property type="match status" value="1"/>
</dbReference>
<dbReference type="SUPFAM" id="SSF52218">
    <property type="entry name" value="Flavoproteins"/>
    <property type="match status" value="1"/>
</dbReference>
<comment type="caution">
    <text evidence="6">Lacks conserved residue(s) required for the propagation of feature annotation.</text>
</comment>
<evidence type="ECO:0000256" key="2">
    <source>
        <dbReference type="ARBA" id="ARBA00022643"/>
    </source>
</evidence>
<keyword evidence="9" id="KW-1185">Reference proteome</keyword>
<comment type="similarity">
    <text evidence="6">Belongs to the azoreductase type 1 family.</text>
</comment>
<comment type="function">
    <text evidence="6">Quinone reductase that provides resistance to thiol-specific stress caused by electrophilic quinones.</text>
</comment>
<evidence type="ECO:0000256" key="6">
    <source>
        <dbReference type="HAMAP-Rule" id="MF_01216"/>
    </source>
</evidence>
<comment type="function">
    <text evidence="6">Also exhibits azoreductase activity. Catalyzes the reductive cleavage of the azo bond in aromatic azo compounds to the corresponding amines.</text>
</comment>
<dbReference type="Proteomes" id="UP000798046">
    <property type="component" value="Unassembled WGS sequence"/>
</dbReference>
<dbReference type="PANTHER" id="PTHR43741">
    <property type="entry name" value="FMN-DEPENDENT NADH-AZOREDUCTASE 1"/>
    <property type="match status" value="1"/>
</dbReference>
<comment type="subunit">
    <text evidence="6">Homodimer.</text>
</comment>
<comment type="catalytic activity">
    <reaction evidence="5">
        <text>N,N-dimethyl-1,4-phenylenediamine + anthranilate + 2 NAD(+) = 2-(4-dimethylaminophenyl)diazenylbenzoate + 2 NADH + 2 H(+)</text>
        <dbReference type="Rhea" id="RHEA:55872"/>
        <dbReference type="ChEBI" id="CHEBI:15378"/>
        <dbReference type="ChEBI" id="CHEBI:15783"/>
        <dbReference type="ChEBI" id="CHEBI:16567"/>
        <dbReference type="ChEBI" id="CHEBI:57540"/>
        <dbReference type="ChEBI" id="CHEBI:57945"/>
        <dbReference type="ChEBI" id="CHEBI:71579"/>
        <dbReference type="EC" id="1.7.1.17"/>
    </reaction>
    <physiologicalReaction direction="right-to-left" evidence="5">
        <dbReference type="Rhea" id="RHEA:55874"/>
    </physiologicalReaction>
</comment>
<reference evidence="8 9" key="1">
    <citation type="journal article" date="2020" name="Microorganisms">
        <title>Description of Three Novel Members in the Family Geobacteraceae, Oryzomonas japonicum gen. nov., sp. nov., Oryzomonas sagensis sp. nov., and Oryzomonas ruber sp. nov.</title>
        <authorList>
            <person name="Xu Z."/>
            <person name="Masuda Y."/>
            <person name="Hayakawa C."/>
            <person name="Ushijima N."/>
            <person name="Kawano K."/>
            <person name="Shiratori Y."/>
            <person name="Senoo K."/>
            <person name="Itoh H."/>
        </authorList>
    </citation>
    <scope>NUCLEOTIDE SEQUENCE [LARGE SCALE GENOMIC DNA]</scope>
    <source>
        <strain evidence="8 9">Red100</strain>
    </source>
</reference>
<dbReference type="InterPro" id="IPR029039">
    <property type="entry name" value="Flavoprotein-like_sf"/>
</dbReference>
<gene>
    <name evidence="6" type="primary">azoR</name>
    <name evidence="8" type="ORF">F6V30_03775</name>
</gene>
<dbReference type="EC" id="1.6.5.-" evidence="6"/>
<evidence type="ECO:0000313" key="8">
    <source>
        <dbReference type="EMBL" id="KAB0671707.1"/>
    </source>
</evidence>
<comment type="cofactor">
    <cofactor evidence="6">
        <name>FMN</name>
        <dbReference type="ChEBI" id="CHEBI:58210"/>
    </cofactor>
    <text evidence="6">Binds 1 FMN per subunit.</text>
</comment>
<dbReference type="Pfam" id="PF02525">
    <property type="entry name" value="Flavodoxin_2"/>
    <property type="match status" value="1"/>
</dbReference>
<name>A0ABQ6TRW1_9BACT</name>
<feature type="binding site" evidence="6">
    <location>
        <begin position="17"/>
        <end position="19"/>
    </location>
    <ligand>
        <name>FMN</name>
        <dbReference type="ChEBI" id="CHEBI:58210"/>
    </ligand>
</feature>
<evidence type="ECO:0000256" key="4">
    <source>
        <dbReference type="ARBA" id="ARBA00023027"/>
    </source>
</evidence>
<evidence type="ECO:0000256" key="1">
    <source>
        <dbReference type="ARBA" id="ARBA00022630"/>
    </source>
</evidence>
<feature type="binding site" evidence="6">
    <location>
        <position position="11"/>
    </location>
    <ligand>
        <name>FMN</name>
        <dbReference type="ChEBI" id="CHEBI:58210"/>
    </ligand>
</feature>
<evidence type="ECO:0000313" key="9">
    <source>
        <dbReference type="Proteomes" id="UP000798046"/>
    </source>
</evidence>
<dbReference type="EMBL" id="VZRA01000001">
    <property type="protein sequence ID" value="KAB0671707.1"/>
    <property type="molecule type" value="Genomic_DNA"/>
</dbReference>
<comment type="catalytic activity">
    <reaction evidence="6">
        <text>2 a quinone + NADH + H(+) = 2 a 1,4-benzosemiquinone + NAD(+)</text>
        <dbReference type="Rhea" id="RHEA:65952"/>
        <dbReference type="ChEBI" id="CHEBI:15378"/>
        <dbReference type="ChEBI" id="CHEBI:57540"/>
        <dbReference type="ChEBI" id="CHEBI:57945"/>
        <dbReference type="ChEBI" id="CHEBI:132124"/>
        <dbReference type="ChEBI" id="CHEBI:134225"/>
    </reaction>
</comment>
<keyword evidence="3 6" id="KW-0560">Oxidoreductase</keyword>
<organism evidence="8 9">
    <name type="scientific">Oryzomonas sagensis</name>
    <dbReference type="NCBI Taxonomy" id="2603857"/>
    <lineage>
        <taxon>Bacteria</taxon>
        <taxon>Pseudomonadati</taxon>
        <taxon>Thermodesulfobacteriota</taxon>
        <taxon>Desulfuromonadia</taxon>
        <taxon>Geobacterales</taxon>
        <taxon>Geobacteraceae</taxon>
        <taxon>Oryzomonas</taxon>
    </lineage>
</organism>
<evidence type="ECO:0000256" key="5">
    <source>
        <dbReference type="ARBA" id="ARBA00048542"/>
    </source>
</evidence>
<dbReference type="InterPro" id="IPR003680">
    <property type="entry name" value="Flavodoxin_fold"/>
</dbReference>
<keyword evidence="2 6" id="KW-0288">FMN</keyword>
<evidence type="ECO:0000256" key="3">
    <source>
        <dbReference type="ARBA" id="ARBA00023002"/>
    </source>
</evidence>
<evidence type="ECO:0000259" key="7">
    <source>
        <dbReference type="Pfam" id="PF02525"/>
    </source>
</evidence>
<proteinExistence type="inferred from homology"/>